<feature type="chain" id="PRO_5036140175" description="TMEM87A/B GOLD domain-containing protein" evidence="3">
    <location>
        <begin position="30"/>
        <end position="232"/>
    </location>
</feature>
<evidence type="ECO:0000256" key="2">
    <source>
        <dbReference type="ARBA" id="ARBA00023034"/>
    </source>
</evidence>
<dbReference type="AlphaFoldDB" id="A0A5E4AT01"/>
<dbReference type="Pfam" id="PF21901">
    <property type="entry name" value="TMEM87A-B_GOLD"/>
    <property type="match status" value="1"/>
</dbReference>
<reference evidence="6 7" key="1">
    <citation type="submission" date="2019-04" db="EMBL/GenBank/DDBJ databases">
        <authorList>
            <person name="Alioto T."/>
            <person name="Alioto T."/>
        </authorList>
    </citation>
    <scope>NUCLEOTIDE SEQUENCE [LARGE SCALE GENOMIC DNA]</scope>
</reference>
<evidence type="ECO:0000313" key="5">
    <source>
        <dbReference type="EMBL" id="KAF7463297.1"/>
    </source>
</evidence>
<evidence type="ECO:0000256" key="3">
    <source>
        <dbReference type="SAM" id="SignalP"/>
    </source>
</evidence>
<dbReference type="Proteomes" id="UP000335636">
    <property type="component" value="Unassembled WGS sequence"/>
</dbReference>
<protein>
    <recommendedName>
        <fullName evidence="4">TMEM87A/B GOLD domain-containing protein</fullName>
    </recommendedName>
</protein>
<evidence type="ECO:0000259" key="4">
    <source>
        <dbReference type="Pfam" id="PF21901"/>
    </source>
</evidence>
<organism evidence="6 7">
    <name type="scientific">Marmota monax</name>
    <name type="common">Woodchuck</name>
    <dbReference type="NCBI Taxonomy" id="9995"/>
    <lineage>
        <taxon>Eukaryota</taxon>
        <taxon>Metazoa</taxon>
        <taxon>Chordata</taxon>
        <taxon>Craniata</taxon>
        <taxon>Vertebrata</taxon>
        <taxon>Euteleostomi</taxon>
        <taxon>Mammalia</taxon>
        <taxon>Eutheria</taxon>
        <taxon>Euarchontoglires</taxon>
        <taxon>Glires</taxon>
        <taxon>Rodentia</taxon>
        <taxon>Sciuromorpha</taxon>
        <taxon>Sciuridae</taxon>
        <taxon>Xerinae</taxon>
        <taxon>Marmotini</taxon>
        <taxon>Marmota</taxon>
    </lineage>
</organism>
<comment type="subcellular location">
    <subcellularLocation>
        <location evidence="1">Golgi apparatus membrane</location>
        <topology evidence="1">Multi-pass membrane protein</topology>
    </subcellularLocation>
</comment>
<evidence type="ECO:0000313" key="7">
    <source>
        <dbReference type="Proteomes" id="UP000335636"/>
    </source>
</evidence>
<name>A0A5E4AT01_MARMO</name>
<keyword evidence="7" id="KW-1185">Reference proteome</keyword>
<feature type="domain" description="TMEM87A/B GOLD" evidence="4">
    <location>
        <begin position="31"/>
        <end position="151"/>
    </location>
</feature>
<sequence length="232" mass="26391">MADRRPPAAAPLLRAALCLLCCAPAAVRAVPELGLWTQAVDDKSGPLIFRKTMFNSTEIRFSVKSFSCLRPVKFTIEWTLKYHTCHNEYPELEEMSQKHELEEDFCAYLKNINCWTTKNENLDCNSDLQVFPSLNNKELTGIRNASNQEGSMDIVARTQRDGFHIFIVSIKTEKADASWNLNGKLHCIHISLLSAFSVFFIITDLNLHSPLKISLSELDLLGMHFEDLKFHT</sequence>
<evidence type="ECO:0000313" key="6">
    <source>
        <dbReference type="EMBL" id="VTJ60050.1"/>
    </source>
</evidence>
<keyword evidence="2" id="KW-0333">Golgi apparatus</keyword>
<proteinExistence type="predicted"/>
<dbReference type="EMBL" id="CABDUW010000137">
    <property type="protein sequence ID" value="VTJ60050.1"/>
    <property type="molecule type" value="Genomic_DNA"/>
</dbReference>
<evidence type="ECO:0000256" key="1">
    <source>
        <dbReference type="ARBA" id="ARBA00004653"/>
    </source>
</evidence>
<dbReference type="GO" id="GO:0000139">
    <property type="term" value="C:Golgi membrane"/>
    <property type="evidence" value="ECO:0007669"/>
    <property type="project" value="UniProtKB-SubCell"/>
</dbReference>
<dbReference type="InterPro" id="IPR054101">
    <property type="entry name" value="TMEM87A/B_GOLD"/>
</dbReference>
<dbReference type="EMBL" id="WJEC01008215">
    <property type="protein sequence ID" value="KAF7463297.1"/>
    <property type="molecule type" value="Genomic_DNA"/>
</dbReference>
<dbReference type="Proteomes" id="UP000662637">
    <property type="component" value="Unassembled WGS sequence"/>
</dbReference>
<accession>A0A5E4AT01</accession>
<feature type="signal peptide" evidence="3">
    <location>
        <begin position="1"/>
        <end position="29"/>
    </location>
</feature>
<keyword evidence="3" id="KW-0732">Signal</keyword>
<gene>
    <name evidence="5" type="ORF">GHT09_009819</name>
    <name evidence="6" type="ORF">MONAX_5E020904</name>
</gene>
<reference evidence="5" key="2">
    <citation type="submission" date="2020-08" db="EMBL/GenBank/DDBJ databases">
        <authorList>
            <person name="Shumante A."/>
            <person name="Zimin A.V."/>
            <person name="Puiu D."/>
            <person name="Salzberg S.L."/>
        </authorList>
    </citation>
    <scope>NUCLEOTIDE SEQUENCE</scope>
    <source>
        <strain evidence="5">WC2-LM</strain>
        <tissue evidence="5">Liver</tissue>
    </source>
</reference>